<dbReference type="PROSITE" id="PS50181">
    <property type="entry name" value="FBOX"/>
    <property type="match status" value="1"/>
</dbReference>
<reference evidence="2" key="1">
    <citation type="submission" date="2024-06" db="EMBL/GenBank/DDBJ databases">
        <authorList>
            <person name="Coelho C."/>
            <person name="Bento M."/>
            <person name="Garcia E."/>
            <person name="Camelo A."/>
            <person name="Brandao I."/>
            <person name="Espirito Santo C."/>
            <person name="Trovao J."/>
            <person name="Verissimo A."/>
            <person name="Costa J."/>
            <person name="Tiago I."/>
        </authorList>
    </citation>
    <scope>NUCLEOTIDE SEQUENCE</scope>
    <source>
        <strain evidence="2">KWT182</strain>
    </source>
</reference>
<protein>
    <recommendedName>
        <fullName evidence="1">F-box domain-containing protein</fullName>
    </recommendedName>
</protein>
<evidence type="ECO:0000313" key="2">
    <source>
        <dbReference type="EMBL" id="XBS68037.1"/>
    </source>
</evidence>
<feature type="domain" description="F-box" evidence="1">
    <location>
        <begin position="12"/>
        <end position="62"/>
    </location>
</feature>
<dbReference type="InterPro" id="IPR001810">
    <property type="entry name" value="F-box_dom"/>
</dbReference>
<evidence type="ECO:0000259" key="1">
    <source>
        <dbReference type="PROSITE" id="PS50181"/>
    </source>
</evidence>
<dbReference type="EMBL" id="CP157947">
    <property type="protein sequence ID" value="XBS68037.1"/>
    <property type="molecule type" value="Genomic_DNA"/>
</dbReference>
<sequence length="150" mass="17256">MGIAMANCLTNVTQFTDLPTEIIQKIAGHLNAKEYSFLRETCPQFCDKLVSISTMEQLLKGAIREKAKQFFEKMVFEKEYLTLLRLSSPRILEALVNISENKTKEGDKQYLTVDIPKFGCIVPGHISNFCKLPELKHNYALFSIKYKLFR</sequence>
<proteinExistence type="predicted"/>
<accession>A0AAU7Q5M4</accession>
<organism evidence="2">
    <name type="scientific">Acerihabitans sp. KWT182</name>
    <dbReference type="NCBI Taxonomy" id="3157919"/>
    <lineage>
        <taxon>Bacteria</taxon>
        <taxon>Pseudomonadati</taxon>
        <taxon>Pseudomonadota</taxon>
        <taxon>Gammaproteobacteria</taxon>
        <taxon>Enterobacterales</taxon>
        <taxon>Pectobacteriaceae</taxon>
        <taxon>Acerihabitans</taxon>
    </lineage>
</organism>
<gene>
    <name evidence="2" type="ORF">ABK905_14225</name>
</gene>
<name>A0AAU7Q5M4_9GAMM</name>
<dbReference type="AlphaFoldDB" id="A0AAU7Q5M4"/>
<dbReference type="InterPro" id="IPR036047">
    <property type="entry name" value="F-box-like_dom_sf"/>
</dbReference>
<dbReference type="SUPFAM" id="SSF81383">
    <property type="entry name" value="F-box domain"/>
    <property type="match status" value="1"/>
</dbReference>